<dbReference type="Pfam" id="PF18143">
    <property type="entry name" value="HAD_SAK_2"/>
    <property type="match status" value="1"/>
</dbReference>
<protein>
    <submittedName>
        <fullName evidence="1">Uncharacterized protein</fullName>
    </submittedName>
</protein>
<evidence type="ECO:0000313" key="2">
    <source>
        <dbReference type="Proteomes" id="UP000028782"/>
    </source>
</evidence>
<dbReference type="Proteomes" id="UP000028782">
    <property type="component" value="Chromosome"/>
</dbReference>
<evidence type="ECO:0000313" key="1">
    <source>
        <dbReference type="EMBL" id="AIJ49697.1"/>
    </source>
</evidence>
<reference evidence="1 2" key="1">
    <citation type="journal article" date="2014" name="Genome Announc.">
        <title>Complete Genome Sequence of Polychlorinated Biphenyl Degrader Comamonas testosteroni TK102 (NBRC 109938).</title>
        <authorList>
            <person name="Fukuda K."/>
            <person name="Hosoyama A."/>
            <person name="Tsuchikane K."/>
            <person name="Ohji S."/>
            <person name="Yamazoe A."/>
            <person name="Fujita N."/>
            <person name="Shintani M."/>
            <person name="Kimbara K."/>
        </authorList>
    </citation>
    <scope>NUCLEOTIDE SEQUENCE [LARGE SCALE GENOMIC DNA]</scope>
    <source>
        <strain evidence="1">TK102</strain>
    </source>
</reference>
<gene>
    <name evidence="1" type="ORF">O987_28260</name>
</gene>
<proteinExistence type="predicted"/>
<accession>A0A076Q1Z4</accession>
<dbReference type="AlphaFoldDB" id="A0A076Q1Z4"/>
<sequence>MHPPRAITGAKPPLEPHEIQAGWPATFQHLGILAGLLQKHADIAVVVSSSWRIFLNDAQLGELLAPIARWYGGSVGNPHIGRDVAIRAWLEHNAITDYAVLDDKPKFFPGPPESWPTLILCESETGISDVSVQQKLRDWMSRRTACVTAGEGQSLGNEQKRAEPV</sequence>
<dbReference type="KEGG" id="ctes:O987_28260"/>
<name>A0A076Q1Z4_COMTE</name>
<dbReference type="HOGENOM" id="CLU_1608049_0_0_4"/>
<organism evidence="1 2">
    <name type="scientific">Comamonas testosteroni TK102</name>
    <dbReference type="NCBI Taxonomy" id="1392005"/>
    <lineage>
        <taxon>Bacteria</taxon>
        <taxon>Pseudomonadati</taxon>
        <taxon>Pseudomonadota</taxon>
        <taxon>Betaproteobacteria</taxon>
        <taxon>Burkholderiales</taxon>
        <taxon>Comamonadaceae</taxon>
        <taxon>Comamonas</taxon>
    </lineage>
</organism>
<dbReference type="EMBL" id="CP006704">
    <property type="protein sequence ID" value="AIJ49697.1"/>
    <property type="molecule type" value="Genomic_DNA"/>
</dbReference>